<dbReference type="Pfam" id="PF02892">
    <property type="entry name" value="zf-BED"/>
    <property type="match status" value="1"/>
</dbReference>
<name>A0A9D5B856_PEA</name>
<dbReference type="AlphaFoldDB" id="A0A9D5B856"/>
<keyword evidence="5" id="KW-0238">DNA-binding</keyword>
<organism evidence="10 11">
    <name type="scientific">Pisum sativum</name>
    <name type="common">Garden pea</name>
    <name type="synonym">Lathyrus oleraceus</name>
    <dbReference type="NCBI Taxonomy" id="3888"/>
    <lineage>
        <taxon>Eukaryota</taxon>
        <taxon>Viridiplantae</taxon>
        <taxon>Streptophyta</taxon>
        <taxon>Embryophyta</taxon>
        <taxon>Tracheophyta</taxon>
        <taxon>Spermatophyta</taxon>
        <taxon>Magnoliopsida</taxon>
        <taxon>eudicotyledons</taxon>
        <taxon>Gunneridae</taxon>
        <taxon>Pentapetalae</taxon>
        <taxon>rosids</taxon>
        <taxon>fabids</taxon>
        <taxon>Fabales</taxon>
        <taxon>Fabaceae</taxon>
        <taxon>Papilionoideae</taxon>
        <taxon>50 kb inversion clade</taxon>
        <taxon>NPAAA clade</taxon>
        <taxon>Hologalegina</taxon>
        <taxon>IRL clade</taxon>
        <taxon>Fabeae</taxon>
        <taxon>Lathyrus</taxon>
    </lineage>
</organism>
<gene>
    <name evidence="10" type="ORF">KIW84_021067</name>
</gene>
<evidence type="ECO:0000313" key="10">
    <source>
        <dbReference type="EMBL" id="KAI5434060.1"/>
    </source>
</evidence>
<dbReference type="SUPFAM" id="SSF53098">
    <property type="entry name" value="Ribonuclease H-like"/>
    <property type="match status" value="1"/>
</dbReference>
<evidence type="ECO:0000256" key="5">
    <source>
        <dbReference type="ARBA" id="ARBA00023125"/>
    </source>
</evidence>
<keyword evidence="4" id="KW-0805">Transcription regulation</keyword>
<evidence type="ECO:0000256" key="3">
    <source>
        <dbReference type="ARBA" id="ARBA00022833"/>
    </source>
</evidence>
<dbReference type="SMART" id="SM00614">
    <property type="entry name" value="ZnF_BED"/>
    <property type="match status" value="1"/>
</dbReference>
<feature type="domain" description="BED-type" evidence="9">
    <location>
        <begin position="68"/>
        <end position="120"/>
    </location>
</feature>
<keyword evidence="11" id="KW-1185">Reference proteome</keyword>
<dbReference type="PANTHER" id="PTHR46481:SF8">
    <property type="entry name" value="ZINC FINGER BED DOMAIN-CONTAINING PROTEIN RICESLEEPER 1-LIKE"/>
    <property type="match status" value="1"/>
</dbReference>
<dbReference type="GO" id="GO:0003677">
    <property type="term" value="F:DNA binding"/>
    <property type="evidence" value="ECO:0007669"/>
    <property type="project" value="UniProtKB-KW"/>
</dbReference>
<keyword evidence="3" id="KW-0862">Zinc</keyword>
<evidence type="ECO:0000256" key="6">
    <source>
        <dbReference type="ARBA" id="ARBA00023163"/>
    </source>
</evidence>
<dbReference type="InterPro" id="IPR052035">
    <property type="entry name" value="ZnF_BED_domain_contain"/>
</dbReference>
<keyword evidence="6" id="KW-0804">Transcription</keyword>
<protein>
    <recommendedName>
        <fullName evidence="9">BED-type domain-containing protein</fullName>
    </recommendedName>
</protein>
<evidence type="ECO:0000256" key="8">
    <source>
        <dbReference type="SAM" id="MobiDB-lite"/>
    </source>
</evidence>
<feature type="compositionally biased region" description="Polar residues" evidence="8">
    <location>
        <begin position="1"/>
        <end position="21"/>
    </location>
</feature>
<dbReference type="SUPFAM" id="SSF140996">
    <property type="entry name" value="Hermes dimerisation domain"/>
    <property type="match status" value="1"/>
</dbReference>
<dbReference type="InterPro" id="IPR003656">
    <property type="entry name" value="Znf_BED"/>
</dbReference>
<evidence type="ECO:0000313" key="11">
    <source>
        <dbReference type="Proteomes" id="UP001058974"/>
    </source>
</evidence>
<evidence type="ECO:0000256" key="1">
    <source>
        <dbReference type="ARBA" id="ARBA00022723"/>
    </source>
</evidence>
<comment type="caution">
    <text evidence="10">The sequence shown here is derived from an EMBL/GenBank/DDBJ whole genome shotgun (WGS) entry which is preliminary data.</text>
</comment>
<dbReference type="GO" id="GO:0008270">
    <property type="term" value="F:zinc ion binding"/>
    <property type="evidence" value="ECO:0007669"/>
    <property type="project" value="UniProtKB-KW"/>
</dbReference>
<reference evidence="10 11" key="1">
    <citation type="journal article" date="2022" name="Nat. Genet.">
        <title>Improved pea reference genome and pan-genome highlight genomic features and evolutionary characteristics.</title>
        <authorList>
            <person name="Yang T."/>
            <person name="Liu R."/>
            <person name="Luo Y."/>
            <person name="Hu S."/>
            <person name="Wang D."/>
            <person name="Wang C."/>
            <person name="Pandey M.K."/>
            <person name="Ge S."/>
            <person name="Xu Q."/>
            <person name="Li N."/>
            <person name="Li G."/>
            <person name="Huang Y."/>
            <person name="Saxena R.K."/>
            <person name="Ji Y."/>
            <person name="Li M."/>
            <person name="Yan X."/>
            <person name="He Y."/>
            <person name="Liu Y."/>
            <person name="Wang X."/>
            <person name="Xiang C."/>
            <person name="Varshney R.K."/>
            <person name="Ding H."/>
            <person name="Gao S."/>
            <person name="Zong X."/>
        </authorList>
    </citation>
    <scope>NUCLEOTIDE SEQUENCE [LARGE SCALE GENOMIC DNA]</scope>
    <source>
        <strain evidence="10 11">cv. Zhongwan 6</strain>
    </source>
</reference>
<dbReference type="PANTHER" id="PTHR46481">
    <property type="entry name" value="ZINC FINGER BED DOMAIN-CONTAINING PROTEIN 4"/>
    <property type="match status" value="1"/>
</dbReference>
<evidence type="ECO:0000259" key="9">
    <source>
        <dbReference type="PROSITE" id="PS50808"/>
    </source>
</evidence>
<dbReference type="SUPFAM" id="SSF57667">
    <property type="entry name" value="beta-beta-alpha zinc fingers"/>
    <property type="match status" value="1"/>
</dbReference>
<sequence length="592" mass="67749">MSQTDPVTQSDIVNNLIQAETTEAPPPSVQSSETNNDEENANKKRKVGEASNDSNVIAGDSGNRKPIKSRSWTWEHFTKIGSRAKCNWCDVTYAADSQRNGTSNLKHHLLHQCKKFPKESLDPTQQTLVLQQLKKEDGNGSGSVFTGVHFDAEACRKALARMIIVDELPFKFVEGEGFLHFMSVVQPKLSIPKRITIARDCWDLYTSEKHKLKSVLNKSNQCVCLTTDCWTSVQNLSYLCLTAHFIDHDWKIHKRILNFCPIVNHKGVTIGKKIEKCLEEWLIGNVFTITVDNASSNDVAITYLKNTINDWNSHPLKGGHMHVRCCAHILNLVVQDGLEDYHSSISKIRNAVRYVRASPGRMDRFKTCIKEVRLQEKSIVQLDVSTRWNSTYIMLESALKFQKAFKRLSEKCADFVLMKDGIPNKEDWDNAKCFVNFLKIFFDITKKVSGSTFVTSSQYFNEHIKILTTLNGWIELKSSDNLLGIMVENMKVKYDKYWGKVEKMNMLIFVAVVLDPRHKMQFVRWGLNRAYPNDVAVSLYKKTEETLNKIFESYRLFLGNGQTENVTHSTQEVELVKLKAPEDAFALELRWT</sequence>
<evidence type="ECO:0000256" key="7">
    <source>
        <dbReference type="PROSITE-ProRule" id="PRU00027"/>
    </source>
</evidence>
<feature type="region of interest" description="Disordered" evidence="8">
    <location>
        <begin position="1"/>
        <end position="67"/>
    </location>
</feature>
<proteinExistence type="predicted"/>
<dbReference type="InterPro" id="IPR012337">
    <property type="entry name" value="RNaseH-like_sf"/>
</dbReference>
<dbReference type="Gramene" id="Psat02G0106700-T1">
    <property type="protein sequence ID" value="KAI5434060.1"/>
    <property type="gene ID" value="KIW84_021067"/>
</dbReference>
<dbReference type="Proteomes" id="UP001058974">
    <property type="component" value="Chromosome 2"/>
</dbReference>
<dbReference type="Pfam" id="PF14372">
    <property type="entry name" value="hAT-like_RNase-H"/>
    <property type="match status" value="1"/>
</dbReference>
<dbReference type="InterPro" id="IPR025525">
    <property type="entry name" value="hAT-like_transposase_RNase-H"/>
</dbReference>
<dbReference type="PROSITE" id="PS50808">
    <property type="entry name" value="ZF_BED"/>
    <property type="match status" value="1"/>
</dbReference>
<evidence type="ECO:0000256" key="4">
    <source>
        <dbReference type="ARBA" id="ARBA00023015"/>
    </source>
</evidence>
<keyword evidence="2 7" id="KW-0863">Zinc-finger</keyword>
<keyword evidence="1" id="KW-0479">Metal-binding</keyword>
<dbReference type="InterPro" id="IPR036236">
    <property type="entry name" value="Znf_C2H2_sf"/>
</dbReference>
<dbReference type="EMBL" id="JAMSHJ010000002">
    <property type="protein sequence ID" value="KAI5434060.1"/>
    <property type="molecule type" value="Genomic_DNA"/>
</dbReference>
<accession>A0A9D5B856</accession>
<evidence type="ECO:0000256" key="2">
    <source>
        <dbReference type="ARBA" id="ARBA00022771"/>
    </source>
</evidence>